<evidence type="ECO:0000256" key="3">
    <source>
        <dbReference type="PIRNR" id="PIRNR033490"/>
    </source>
</evidence>
<evidence type="ECO:0000313" key="5">
    <source>
        <dbReference type="Proteomes" id="UP000199013"/>
    </source>
</evidence>
<dbReference type="GO" id="GO:0004521">
    <property type="term" value="F:RNA endonuclease activity"/>
    <property type="evidence" value="ECO:0007669"/>
    <property type="project" value="TreeGrafter"/>
</dbReference>
<protein>
    <recommendedName>
        <fullName evidence="3">mRNA interferase</fullName>
        <ecNumber evidence="3">3.1.-.-</ecNumber>
    </recommendedName>
</protein>
<sequence>MVIRRGDVVWVDFGSPRGSEPAKIRPAVVVQEDWLLATDIGTALMVPLTSNTTLEAFPGNVLVPAEASGLDKDSVAVVSQLGPVSREFLDPYPAGHVPGYLLTKIAAGVRLVTGI</sequence>
<dbReference type="InterPro" id="IPR011067">
    <property type="entry name" value="Plasmid_toxin/cell-grow_inhib"/>
</dbReference>
<dbReference type="GO" id="GO:0016075">
    <property type="term" value="P:rRNA catabolic process"/>
    <property type="evidence" value="ECO:0007669"/>
    <property type="project" value="TreeGrafter"/>
</dbReference>
<dbReference type="InterPro" id="IPR003477">
    <property type="entry name" value="PemK-like"/>
</dbReference>
<dbReference type="GO" id="GO:0003677">
    <property type="term" value="F:DNA binding"/>
    <property type="evidence" value="ECO:0007669"/>
    <property type="project" value="InterPro"/>
</dbReference>
<proteinExistence type="inferred from homology"/>
<dbReference type="EC" id="3.1.-.-" evidence="3"/>
<name>A0A1C3P844_9ACTN</name>
<dbReference type="PANTHER" id="PTHR33988:SF2">
    <property type="entry name" value="ENDORIBONUCLEASE MAZF"/>
    <property type="match status" value="1"/>
</dbReference>
<dbReference type="PIRSF" id="PIRSF033490">
    <property type="entry name" value="MazF"/>
    <property type="match status" value="1"/>
</dbReference>
<keyword evidence="3" id="KW-0255">Endonuclease</keyword>
<comment type="function">
    <text evidence="3">Toxic component of a type II toxin-antitoxin (TA) system.</text>
</comment>
<evidence type="ECO:0000256" key="2">
    <source>
        <dbReference type="ARBA" id="ARBA00022649"/>
    </source>
</evidence>
<reference evidence="5" key="1">
    <citation type="submission" date="2016-02" db="EMBL/GenBank/DDBJ databases">
        <authorList>
            <person name="Wibberg D."/>
        </authorList>
    </citation>
    <scope>NUCLEOTIDE SEQUENCE [LARGE SCALE GENOMIC DNA]</scope>
</reference>
<keyword evidence="3" id="KW-0540">Nuclease</keyword>
<organism evidence="4 5">
    <name type="scientific">Candidatus Protofrankia californiensis</name>
    <dbReference type="NCBI Taxonomy" id="1839754"/>
    <lineage>
        <taxon>Bacteria</taxon>
        <taxon>Bacillati</taxon>
        <taxon>Actinomycetota</taxon>
        <taxon>Actinomycetes</taxon>
        <taxon>Frankiales</taxon>
        <taxon>Frankiaceae</taxon>
        <taxon>Protofrankia</taxon>
    </lineage>
</organism>
<comment type="similarity">
    <text evidence="1 3">Belongs to the PemK/MazF family.</text>
</comment>
<dbReference type="GO" id="GO:0006402">
    <property type="term" value="P:mRNA catabolic process"/>
    <property type="evidence" value="ECO:0007669"/>
    <property type="project" value="TreeGrafter"/>
</dbReference>
<dbReference type="AlphaFoldDB" id="A0A1C3P844"/>
<keyword evidence="2" id="KW-1277">Toxin-antitoxin system</keyword>
<dbReference type="Gene3D" id="2.30.30.110">
    <property type="match status" value="1"/>
</dbReference>
<dbReference type="Proteomes" id="UP000199013">
    <property type="component" value="Unassembled WGS sequence"/>
</dbReference>
<keyword evidence="5" id="KW-1185">Reference proteome</keyword>
<dbReference type="PANTHER" id="PTHR33988">
    <property type="entry name" value="ENDORIBONUCLEASE MAZF-RELATED"/>
    <property type="match status" value="1"/>
</dbReference>
<gene>
    <name evidence="4" type="ORF">FDG2_4750</name>
</gene>
<evidence type="ECO:0000313" key="4">
    <source>
        <dbReference type="EMBL" id="SBW26005.1"/>
    </source>
</evidence>
<dbReference type="EMBL" id="FLUV01001988">
    <property type="protein sequence ID" value="SBW26005.1"/>
    <property type="molecule type" value="Genomic_DNA"/>
</dbReference>
<keyword evidence="3" id="KW-0378">Hydrolase</keyword>
<dbReference type="GO" id="GO:0016787">
    <property type="term" value="F:hydrolase activity"/>
    <property type="evidence" value="ECO:0007669"/>
    <property type="project" value="UniProtKB-KW"/>
</dbReference>
<accession>A0A1C3P844</accession>
<dbReference type="Pfam" id="PF02452">
    <property type="entry name" value="PemK_toxin"/>
    <property type="match status" value="1"/>
</dbReference>
<evidence type="ECO:0000256" key="1">
    <source>
        <dbReference type="ARBA" id="ARBA00007521"/>
    </source>
</evidence>
<dbReference type="SUPFAM" id="SSF50118">
    <property type="entry name" value="Cell growth inhibitor/plasmid maintenance toxic component"/>
    <property type="match status" value="1"/>
</dbReference>